<dbReference type="InterPro" id="IPR050855">
    <property type="entry name" value="NDM-1-like"/>
</dbReference>
<name>A0A1G5PW89_9RHOB</name>
<dbReference type="PANTHER" id="PTHR42951">
    <property type="entry name" value="METALLO-BETA-LACTAMASE DOMAIN-CONTAINING"/>
    <property type="match status" value="1"/>
</dbReference>
<dbReference type="SUPFAM" id="SSF56281">
    <property type="entry name" value="Metallo-hydrolase/oxidoreductase"/>
    <property type="match status" value="1"/>
</dbReference>
<sequence length="297" mass="32536">MTFTRRDTLRGLMVIPLVGAMGTGLQAATPIQWADFRSDQNDFFRAPVLLTGQEEAILLDGTFNFPSGRALVEQIRASGKRLSTIFVSCNDPDYYFSLTEVVKAFPEARVIAAPDTIALIKKKAQGKLDVWGPRLGENGPQTLEELVIPEPFDGDHLELEGTRIDIVTSTTMADRRYLWVEDLQAVFGGVYAFQGLHVWVADTPTPKERANWIAELDTLIALNPKIVVAGHAREGGNNGVESLVFTRNYLRVFEEELAKASDSAALIAAMQARFPELGLGAALEIGAKVATGEMKWG</sequence>
<dbReference type="PANTHER" id="PTHR42951:SF14">
    <property type="entry name" value="METALLO-BETA-LACTAMASE SUPERFAMILY PROTEIN"/>
    <property type="match status" value="1"/>
</dbReference>
<accession>A0A1G5PW89</accession>
<dbReference type="InterPro" id="IPR036866">
    <property type="entry name" value="RibonucZ/Hydroxyglut_hydro"/>
</dbReference>
<dbReference type="PROSITE" id="PS51318">
    <property type="entry name" value="TAT"/>
    <property type="match status" value="1"/>
</dbReference>
<dbReference type="AlphaFoldDB" id="A0A1G5PW89"/>
<dbReference type="InterPro" id="IPR006311">
    <property type="entry name" value="TAT_signal"/>
</dbReference>
<gene>
    <name evidence="3" type="ORF">SAMN04488118_102176</name>
</gene>
<protein>
    <submittedName>
        <fullName evidence="3">Glyoxylase, beta-lactamase superfamily II</fullName>
    </submittedName>
</protein>
<evidence type="ECO:0000256" key="1">
    <source>
        <dbReference type="SAM" id="SignalP"/>
    </source>
</evidence>
<dbReference type="CDD" id="cd07739">
    <property type="entry name" value="metallo-hydrolase-like_MBL-fold"/>
    <property type="match status" value="1"/>
</dbReference>
<evidence type="ECO:0000313" key="4">
    <source>
        <dbReference type="Proteomes" id="UP000198767"/>
    </source>
</evidence>
<evidence type="ECO:0000313" key="3">
    <source>
        <dbReference type="EMBL" id="SCZ53692.1"/>
    </source>
</evidence>
<feature type="signal peptide" evidence="1">
    <location>
        <begin position="1"/>
        <end position="27"/>
    </location>
</feature>
<keyword evidence="1" id="KW-0732">Signal</keyword>
<proteinExistence type="predicted"/>
<dbReference type="Proteomes" id="UP000198767">
    <property type="component" value="Unassembled WGS sequence"/>
</dbReference>
<feature type="domain" description="Metallo-beta-lactamase" evidence="2">
    <location>
        <begin position="44"/>
        <end position="231"/>
    </location>
</feature>
<dbReference type="OrthoDB" id="8441428at2"/>
<reference evidence="3 4" key="1">
    <citation type="submission" date="2016-10" db="EMBL/GenBank/DDBJ databases">
        <authorList>
            <person name="de Groot N.N."/>
        </authorList>
    </citation>
    <scope>NUCLEOTIDE SEQUENCE [LARGE SCALE GENOMIC DNA]</scope>
    <source>
        <strain evidence="3 4">U95</strain>
    </source>
</reference>
<dbReference type="STRING" id="1156985.SAMN04488118_102176"/>
<dbReference type="Gene3D" id="3.60.15.10">
    <property type="entry name" value="Ribonuclease Z/Hydroxyacylglutathione hydrolase-like"/>
    <property type="match status" value="1"/>
</dbReference>
<dbReference type="RefSeq" id="WP_090216225.1">
    <property type="nucleotide sequence ID" value="NZ_CANMPF010000001.1"/>
</dbReference>
<dbReference type="EMBL" id="FMWG01000002">
    <property type="protein sequence ID" value="SCZ53692.1"/>
    <property type="molecule type" value="Genomic_DNA"/>
</dbReference>
<keyword evidence="4" id="KW-1185">Reference proteome</keyword>
<feature type="chain" id="PRO_5011648816" evidence="1">
    <location>
        <begin position="28"/>
        <end position="297"/>
    </location>
</feature>
<organism evidence="3 4">
    <name type="scientific">Epibacterium ulvae</name>
    <dbReference type="NCBI Taxonomy" id="1156985"/>
    <lineage>
        <taxon>Bacteria</taxon>
        <taxon>Pseudomonadati</taxon>
        <taxon>Pseudomonadota</taxon>
        <taxon>Alphaproteobacteria</taxon>
        <taxon>Rhodobacterales</taxon>
        <taxon>Roseobacteraceae</taxon>
        <taxon>Epibacterium</taxon>
    </lineage>
</organism>
<evidence type="ECO:0000259" key="2">
    <source>
        <dbReference type="SMART" id="SM00849"/>
    </source>
</evidence>
<dbReference type="Pfam" id="PF00753">
    <property type="entry name" value="Lactamase_B"/>
    <property type="match status" value="1"/>
</dbReference>
<dbReference type="InterPro" id="IPR001279">
    <property type="entry name" value="Metallo-B-lactamas"/>
</dbReference>
<dbReference type="SMART" id="SM00849">
    <property type="entry name" value="Lactamase_B"/>
    <property type="match status" value="1"/>
</dbReference>